<dbReference type="InterPro" id="IPR015955">
    <property type="entry name" value="Lactate_DH/Glyco_Ohase_4_C"/>
</dbReference>
<keyword evidence="12" id="KW-1185">Reference proteome</keyword>
<dbReference type="NCBIfam" id="NF011657">
    <property type="entry name" value="PRK15076.1"/>
    <property type="match status" value="1"/>
</dbReference>
<keyword evidence="8" id="KW-0119">Carbohydrate metabolism</keyword>
<keyword evidence="6" id="KW-0520">NAD</keyword>
<evidence type="ECO:0000256" key="2">
    <source>
        <dbReference type="ARBA" id="ARBA00001936"/>
    </source>
</evidence>
<evidence type="ECO:0000256" key="3">
    <source>
        <dbReference type="ARBA" id="ARBA00010141"/>
    </source>
</evidence>
<feature type="domain" description="Glycosyl hydrolase family 4 C-terminal" evidence="10">
    <location>
        <begin position="197"/>
        <end position="419"/>
    </location>
</feature>
<organism evidence="11 12">
    <name type="scientific">Potamilus streckersoni</name>
    <dbReference type="NCBI Taxonomy" id="2493646"/>
    <lineage>
        <taxon>Eukaryota</taxon>
        <taxon>Metazoa</taxon>
        <taxon>Spiralia</taxon>
        <taxon>Lophotrochozoa</taxon>
        <taxon>Mollusca</taxon>
        <taxon>Bivalvia</taxon>
        <taxon>Autobranchia</taxon>
        <taxon>Heteroconchia</taxon>
        <taxon>Palaeoheterodonta</taxon>
        <taxon>Unionida</taxon>
        <taxon>Unionoidea</taxon>
        <taxon>Unionidae</taxon>
        <taxon>Ambleminae</taxon>
        <taxon>Lampsilini</taxon>
        <taxon>Potamilus</taxon>
    </lineage>
</organism>
<dbReference type="GO" id="GO:0005975">
    <property type="term" value="P:carbohydrate metabolic process"/>
    <property type="evidence" value="ECO:0007669"/>
    <property type="project" value="InterPro"/>
</dbReference>
<dbReference type="InterPro" id="IPR022616">
    <property type="entry name" value="Glyco_hydro_4_C"/>
</dbReference>
<comment type="similarity">
    <text evidence="3">Belongs to the glycosyl hydrolase 4 family.</text>
</comment>
<dbReference type="InterPro" id="IPR053715">
    <property type="entry name" value="GH4_Enzyme_sf"/>
</dbReference>
<evidence type="ECO:0000256" key="6">
    <source>
        <dbReference type="ARBA" id="ARBA00023027"/>
    </source>
</evidence>
<accession>A0AAE0S3F0</accession>
<dbReference type="PANTHER" id="PTHR32092">
    <property type="entry name" value="6-PHOSPHO-BETA-GLUCOSIDASE-RELATED"/>
    <property type="match status" value="1"/>
</dbReference>
<dbReference type="CDD" id="cd05297">
    <property type="entry name" value="GH4_alpha_glucosidase_galactosidase"/>
    <property type="match status" value="1"/>
</dbReference>
<keyword evidence="9" id="KW-0326">Glycosidase</keyword>
<dbReference type="Proteomes" id="UP001195483">
    <property type="component" value="Unassembled WGS sequence"/>
</dbReference>
<evidence type="ECO:0000313" key="11">
    <source>
        <dbReference type="EMBL" id="KAK3584230.1"/>
    </source>
</evidence>
<reference evidence="11" key="1">
    <citation type="journal article" date="2021" name="Genome Biol. Evol.">
        <title>A High-Quality Reference Genome for a Parasitic Bivalve with Doubly Uniparental Inheritance (Bivalvia: Unionida).</title>
        <authorList>
            <person name="Smith C.H."/>
        </authorList>
    </citation>
    <scope>NUCLEOTIDE SEQUENCE</scope>
    <source>
        <strain evidence="11">CHS0354</strain>
    </source>
</reference>
<dbReference type="PRINTS" id="PR00732">
    <property type="entry name" value="GLHYDRLASE4"/>
</dbReference>
<dbReference type="SUPFAM" id="SSF51735">
    <property type="entry name" value="NAD(P)-binding Rossmann-fold domains"/>
    <property type="match status" value="1"/>
</dbReference>
<dbReference type="Pfam" id="PF02056">
    <property type="entry name" value="Glyco_hydro_4"/>
    <property type="match status" value="1"/>
</dbReference>
<name>A0AAE0S3F0_9BIVA</name>
<evidence type="ECO:0000256" key="4">
    <source>
        <dbReference type="ARBA" id="ARBA00022723"/>
    </source>
</evidence>
<dbReference type="SUPFAM" id="SSF56327">
    <property type="entry name" value="LDH C-terminal domain-like"/>
    <property type="match status" value="1"/>
</dbReference>
<comment type="cofactor">
    <cofactor evidence="1">
        <name>NAD(+)</name>
        <dbReference type="ChEBI" id="CHEBI:57540"/>
    </cofactor>
</comment>
<comment type="cofactor">
    <cofactor evidence="2">
        <name>Mn(2+)</name>
        <dbReference type="ChEBI" id="CHEBI:29035"/>
    </cofactor>
</comment>
<sequence>MEYPKIAIIGAGSTIFMKNIVGDILHLPAFKHCTISLMDINPVRLEESYNVAQKIALSLNATPKIEKHTHQKQALTDAHFVITMFQVGGYEPATVIDFKIPEQYGLQQTIADTLGIGGIMRAVRTIPALFSVAQNMREVCPKALLMNYVNPMAMLTWAIQEKFPDIAYVGLCHSVQGTIEELARDLDLPVSNIRYKCAGINHVAFYLTLEERLPDNTYRSLYPSLLEGYAAGRIPKPSHWNPRCPNYVRYEMLKQLGYFVTESSEHFSEYTPWFIKKSRPDLIEKYSIPLNEYPKRCIEQIQDWEKTAAEYKKADKIEVKHSKEYASAIVNSCWTGTPSVIYGNVRNDKLIDGLPEGAAVEVPCLVDSNGISPIRIGKMPPQLIAVINSNISVQSLTVRAILDEKREYLYHAAMMDPHTASELDIESIRNLTDDLITAHNQYSYMPAFLKQTA</sequence>
<dbReference type="GO" id="GO:0046872">
    <property type="term" value="F:metal ion binding"/>
    <property type="evidence" value="ECO:0007669"/>
    <property type="project" value="UniProtKB-KW"/>
</dbReference>
<comment type="caution">
    <text evidence="11">The sequence shown here is derived from an EMBL/GenBank/DDBJ whole genome shotgun (WGS) entry which is preliminary data.</text>
</comment>
<dbReference type="EMBL" id="JAEAOA010002069">
    <property type="protein sequence ID" value="KAK3584230.1"/>
    <property type="molecule type" value="Genomic_DNA"/>
</dbReference>
<dbReference type="InterPro" id="IPR001088">
    <property type="entry name" value="Glyco_hydro_4"/>
</dbReference>
<dbReference type="GO" id="GO:0016616">
    <property type="term" value="F:oxidoreductase activity, acting on the CH-OH group of donors, NAD or NADP as acceptor"/>
    <property type="evidence" value="ECO:0007669"/>
    <property type="project" value="InterPro"/>
</dbReference>
<reference evidence="11" key="3">
    <citation type="submission" date="2023-05" db="EMBL/GenBank/DDBJ databases">
        <authorList>
            <person name="Smith C.H."/>
        </authorList>
    </citation>
    <scope>NUCLEOTIDE SEQUENCE</scope>
    <source>
        <strain evidence="11">CHS0354</strain>
        <tissue evidence="11">Mantle</tissue>
    </source>
</reference>
<evidence type="ECO:0000259" key="10">
    <source>
        <dbReference type="Pfam" id="PF11975"/>
    </source>
</evidence>
<evidence type="ECO:0000313" key="12">
    <source>
        <dbReference type="Proteomes" id="UP001195483"/>
    </source>
</evidence>
<keyword evidence="7" id="KW-0464">Manganese</keyword>
<dbReference type="Gene3D" id="3.90.1820.10">
    <property type="entry name" value="AglA-like glucosidase"/>
    <property type="match status" value="1"/>
</dbReference>
<dbReference type="GO" id="GO:0004553">
    <property type="term" value="F:hydrolase activity, hydrolyzing O-glycosyl compounds"/>
    <property type="evidence" value="ECO:0007669"/>
    <property type="project" value="InterPro"/>
</dbReference>
<dbReference type="AlphaFoldDB" id="A0AAE0S3F0"/>
<evidence type="ECO:0000256" key="5">
    <source>
        <dbReference type="ARBA" id="ARBA00022801"/>
    </source>
</evidence>
<dbReference type="Pfam" id="PF11975">
    <property type="entry name" value="Glyco_hydro_4C"/>
    <property type="match status" value="1"/>
</dbReference>
<evidence type="ECO:0000256" key="9">
    <source>
        <dbReference type="ARBA" id="ARBA00023295"/>
    </source>
</evidence>
<keyword evidence="5" id="KW-0378">Hydrolase</keyword>
<evidence type="ECO:0000256" key="7">
    <source>
        <dbReference type="ARBA" id="ARBA00023211"/>
    </source>
</evidence>
<gene>
    <name evidence="11" type="ORF">CHS0354_035311</name>
</gene>
<evidence type="ECO:0000256" key="8">
    <source>
        <dbReference type="ARBA" id="ARBA00023277"/>
    </source>
</evidence>
<proteinExistence type="inferred from homology"/>
<evidence type="ECO:0000256" key="1">
    <source>
        <dbReference type="ARBA" id="ARBA00001911"/>
    </source>
</evidence>
<dbReference type="InterPro" id="IPR036291">
    <property type="entry name" value="NAD(P)-bd_dom_sf"/>
</dbReference>
<protein>
    <recommendedName>
        <fullName evidence="10">Glycosyl hydrolase family 4 C-terminal domain-containing protein</fullName>
    </recommendedName>
</protein>
<keyword evidence="4" id="KW-0479">Metal-binding</keyword>
<reference evidence="11" key="2">
    <citation type="journal article" date="2021" name="Genome Biol. Evol.">
        <title>Developing a high-quality reference genome for a parasitic bivalve with doubly uniparental inheritance (Bivalvia: Unionida).</title>
        <authorList>
            <person name="Smith C.H."/>
        </authorList>
    </citation>
    <scope>NUCLEOTIDE SEQUENCE</scope>
    <source>
        <strain evidence="11">CHS0354</strain>
        <tissue evidence="11">Mantle</tissue>
    </source>
</reference>
<dbReference type="PANTHER" id="PTHR32092:SF6">
    <property type="entry name" value="ALPHA-GALACTOSIDASE"/>
    <property type="match status" value="1"/>
</dbReference>